<evidence type="ECO:0000256" key="2">
    <source>
        <dbReference type="ARBA" id="ARBA00022741"/>
    </source>
</evidence>
<keyword evidence="2" id="KW-0547">Nucleotide-binding</keyword>
<dbReference type="Gene3D" id="3.40.50.300">
    <property type="entry name" value="P-loop containing nucleotide triphosphate hydrolases"/>
    <property type="match status" value="1"/>
</dbReference>
<dbReference type="HOGENOM" id="CLU_000604_1_11_12"/>
<dbReference type="GO" id="GO:0005524">
    <property type="term" value="F:ATP binding"/>
    <property type="evidence" value="ECO:0007669"/>
    <property type="project" value="UniProtKB-KW"/>
</dbReference>
<protein>
    <submittedName>
        <fullName evidence="5">ABC transporter related protein</fullName>
    </submittedName>
</protein>
<dbReference type="InterPro" id="IPR003593">
    <property type="entry name" value="AAA+_ATPase"/>
</dbReference>
<dbReference type="STRING" id="573413.Spirs_3613"/>
<keyword evidence="6" id="KW-1185">Reference proteome</keyword>
<dbReference type="PROSITE" id="PS50893">
    <property type="entry name" value="ABC_TRANSPORTER_2"/>
    <property type="match status" value="1"/>
</dbReference>
<evidence type="ECO:0000313" key="5">
    <source>
        <dbReference type="EMBL" id="ADK82701.1"/>
    </source>
</evidence>
<dbReference type="Proteomes" id="UP000002318">
    <property type="component" value="Chromosome"/>
</dbReference>
<dbReference type="SMART" id="SM00382">
    <property type="entry name" value="AAA"/>
    <property type="match status" value="1"/>
</dbReference>
<dbReference type="RefSeq" id="WP_013256160.1">
    <property type="nucleotide sequence ID" value="NC_014364.1"/>
</dbReference>
<accession>E1R7J6</accession>
<sequence length="260" mass="28640">MNIEVKELSCGYGAKVLLEGLNLTLSRGEILCILGPNGVGKTTFFKTIQGFLKPLAGEVYINNTLLSRLSRRELAQLIAYVPQVHGHPFSYSARDMVLMGRTPYLNTLSAPGKGDSAVCREVMEQLGIAHLADRCYSQLSGGEQQMVLIARAMAQKPTFLMMDEPTSNLDYAHQMYLLRQMIKLRDTGLGIMMITHSPDQAFFCADNVALFYRDRRVQAGATATVLTETSLKDAYGITVDLFRNRNSAGEVVTTCSPVMG</sequence>
<dbReference type="GO" id="GO:0016887">
    <property type="term" value="F:ATP hydrolysis activity"/>
    <property type="evidence" value="ECO:0007669"/>
    <property type="project" value="InterPro"/>
</dbReference>
<dbReference type="SUPFAM" id="SSF52540">
    <property type="entry name" value="P-loop containing nucleoside triphosphate hydrolases"/>
    <property type="match status" value="1"/>
</dbReference>
<dbReference type="InterPro" id="IPR017871">
    <property type="entry name" value="ABC_transporter-like_CS"/>
</dbReference>
<feature type="domain" description="ABC transporter" evidence="4">
    <location>
        <begin position="3"/>
        <end position="238"/>
    </location>
</feature>
<dbReference type="FunFam" id="3.40.50.300:FF:000134">
    <property type="entry name" value="Iron-enterobactin ABC transporter ATP-binding protein"/>
    <property type="match status" value="1"/>
</dbReference>
<keyword evidence="1" id="KW-0813">Transport</keyword>
<evidence type="ECO:0000259" key="4">
    <source>
        <dbReference type="PROSITE" id="PS50893"/>
    </source>
</evidence>
<dbReference type="InterPro" id="IPR027417">
    <property type="entry name" value="P-loop_NTPase"/>
</dbReference>
<dbReference type="PANTHER" id="PTHR42734:SF19">
    <property type="entry name" value="IRON COMPOUNDS ABC TRANSPORTER, ATP-BINDING PROTEIN"/>
    <property type="match status" value="1"/>
</dbReference>
<evidence type="ECO:0000256" key="1">
    <source>
        <dbReference type="ARBA" id="ARBA00022448"/>
    </source>
</evidence>
<dbReference type="AlphaFoldDB" id="E1R7J6"/>
<evidence type="ECO:0000256" key="3">
    <source>
        <dbReference type="ARBA" id="ARBA00022840"/>
    </source>
</evidence>
<proteinExistence type="predicted"/>
<dbReference type="InterPro" id="IPR003439">
    <property type="entry name" value="ABC_transporter-like_ATP-bd"/>
</dbReference>
<evidence type="ECO:0000313" key="6">
    <source>
        <dbReference type="Proteomes" id="UP000002318"/>
    </source>
</evidence>
<name>E1R7J6_SEDSS</name>
<reference evidence="5 6" key="1">
    <citation type="journal article" date="2010" name="Stand. Genomic Sci.">
        <title>Complete genome sequence of Spirochaeta smaragdinae type strain (SEBR 4228).</title>
        <authorList>
            <person name="Mavromatis K."/>
            <person name="Yasawong M."/>
            <person name="Chertkov O."/>
            <person name="Lapidus A."/>
            <person name="Lucas S."/>
            <person name="Nolan M."/>
            <person name="Del Rio T.G."/>
            <person name="Tice H."/>
            <person name="Cheng J.F."/>
            <person name="Pitluck S."/>
            <person name="Liolios K."/>
            <person name="Ivanova N."/>
            <person name="Tapia R."/>
            <person name="Han C."/>
            <person name="Bruce D."/>
            <person name="Goodwin L."/>
            <person name="Pati A."/>
            <person name="Chen A."/>
            <person name="Palaniappan K."/>
            <person name="Land M."/>
            <person name="Hauser L."/>
            <person name="Chang Y.J."/>
            <person name="Jeffries C.D."/>
            <person name="Detter J.C."/>
            <person name="Rohde M."/>
            <person name="Brambilla E."/>
            <person name="Spring S."/>
            <person name="Goker M."/>
            <person name="Sikorski J."/>
            <person name="Woyke T."/>
            <person name="Bristow J."/>
            <person name="Eisen J.A."/>
            <person name="Markowitz V."/>
            <person name="Hugenholtz P."/>
            <person name="Klenk H.P."/>
            <person name="Kyrpides N.C."/>
        </authorList>
    </citation>
    <scope>NUCLEOTIDE SEQUENCE [LARGE SCALE GENOMIC DNA]</scope>
    <source>
        <strain evidence="6">DSM 11293 / JCM 15392 / SEBR 4228</strain>
    </source>
</reference>
<dbReference type="CDD" id="cd03214">
    <property type="entry name" value="ABC_Iron-Siderophores_B12_Hemin"/>
    <property type="match status" value="1"/>
</dbReference>
<dbReference type="KEGG" id="ssm:Spirs_3613"/>
<dbReference type="Pfam" id="PF00005">
    <property type="entry name" value="ABC_tran"/>
    <property type="match status" value="1"/>
</dbReference>
<dbReference type="PROSITE" id="PS00211">
    <property type="entry name" value="ABC_TRANSPORTER_1"/>
    <property type="match status" value="1"/>
</dbReference>
<organism evidence="5 6">
    <name type="scientific">Sediminispirochaeta smaragdinae (strain DSM 11293 / JCM 15392 / SEBR 4228)</name>
    <name type="common">Spirochaeta smaragdinae</name>
    <dbReference type="NCBI Taxonomy" id="573413"/>
    <lineage>
        <taxon>Bacteria</taxon>
        <taxon>Pseudomonadati</taxon>
        <taxon>Spirochaetota</taxon>
        <taxon>Spirochaetia</taxon>
        <taxon>Spirochaetales</taxon>
        <taxon>Spirochaetaceae</taxon>
        <taxon>Sediminispirochaeta</taxon>
    </lineage>
</organism>
<dbReference type="eggNOG" id="COG1120">
    <property type="taxonomic scope" value="Bacteria"/>
</dbReference>
<dbReference type="EMBL" id="CP002116">
    <property type="protein sequence ID" value="ADK82701.1"/>
    <property type="molecule type" value="Genomic_DNA"/>
</dbReference>
<dbReference type="InterPro" id="IPR050153">
    <property type="entry name" value="Metal_Ion_Import_ABC"/>
</dbReference>
<dbReference type="OrthoDB" id="9799337at2"/>
<dbReference type="PANTHER" id="PTHR42734">
    <property type="entry name" value="METAL TRANSPORT SYSTEM ATP-BINDING PROTEIN TM_0124-RELATED"/>
    <property type="match status" value="1"/>
</dbReference>
<gene>
    <name evidence="5" type="ordered locus">Spirs_3613</name>
</gene>
<keyword evidence="3" id="KW-0067">ATP-binding</keyword>